<dbReference type="Proteomes" id="UP000234882">
    <property type="component" value="Chromosome"/>
</dbReference>
<feature type="region of interest" description="Disordered" evidence="1">
    <location>
        <begin position="73"/>
        <end position="94"/>
    </location>
</feature>
<dbReference type="AlphaFoldDB" id="A0A2K9MGA6"/>
<keyword evidence="3" id="KW-1185">Reference proteome</keyword>
<gene>
    <name evidence="2" type="ORF">CYR75_10645</name>
</gene>
<dbReference type="KEGG" id="paru:CYR75_10645"/>
<reference evidence="3" key="1">
    <citation type="submission" date="2017-12" db="EMBL/GenBank/DDBJ databases">
        <title>Genomic analysis of Paracoccus sp. CBA4604.</title>
        <authorList>
            <person name="Roh S.W."/>
            <person name="Kim J.Y."/>
            <person name="Kim J.S."/>
        </authorList>
    </citation>
    <scope>NUCLEOTIDE SEQUENCE [LARGE SCALE GENOMIC DNA]</scope>
    <source>
        <strain evidence="3">CBA4604</strain>
    </source>
</reference>
<dbReference type="EMBL" id="CP025583">
    <property type="protein sequence ID" value="AUM74679.1"/>
    <property type="molecule type" value="Genomic_DNA"/>
</dbReference>
<protein>
    <submittedName>
        <fullName evidence="2">Uncharacterized protein</fullName>
    </submittedName>
</protein>
<feature type="region of interest" description="Disordered" evidence="1">
    <location>
        <begin position="120"/>
        <end position="145"/>
    </location>
</feature>
<feature type="compositionally biased region" description="Basic and acidic residues" evidence="1">
    <location>
        <begin position="76"/>
        <end position="94"/>
    </location>
</feature>
<name>A0A2K9MGA6_9RHOB</name>
<organism evidence="2 3">
    <name type="scientific">Paracoccus jeotgali</name>
    <dbReference type="NCBI Taxonomy" id="2065379"/>
    <lineage>
        <taxon>Bacteria</taxon>
        <taxon>Pseudomonadati</taxon>
        <taxon>Pseudomonadota</taxon>
        <taxon>Alphaproteobacteria</taxon>
        <taxon>Rhodobacterales</taxon>
        <taxon>Paracoccaceae</taxon>
        <taxon>Paracoccus</taxon>
    </lineage>
</organism>
<evidence type="ECO:0000313" key="3">
    <source>
        <dbReference type="Proteomes" id="UP000234882"/>
    </source>
</evidence>
<feature type="region of interest" description="Disordered" evidence="1">
    <location>
        <begin position="1"/>
        <end position="35"/>
    </location>
</feature>
<feature type="region of interest" description="Disordered" evidence="1">
    <location>
        <begin position="205"/>
        <end position="254"/>
    </location>
</feature>
<feature type="compositionally biased region" description="Basic and acidic residues" evidence="1">
    <location>
        <begin position="238"/>
        <end position="254"/>
    </location>
</feature>
<evidence type="ECO:0000313" key="2">
    <source>
        <dbReference type="EMBL" id="AUM74679.1"/>
    </source>
</evidence>
<accession>A0A2K9MGA6</accession>
<sequence length="254" mass="28332">MSYPADLTPQQARARRRPLPRHYDENTLPVPVEDHDHDGPSLLKIGAIGLGAAAVTALGVLATRAVVDAIAGDDEDRPHPRSRDHLAPRYANLDDRARQDMRSRARSLYDEHDEHAAEIRARAEREARARARQRKERELRRRHARENGRGFLSQLTDSAGKLATNITALVATANSAVDGFHQIAGRAEGMMRDFDHTADRLREFLGERRSPPRPARTAQTNPSSGHPRGTPPDLSPDDLPHSKADLTRDRAHRL</sequence>
<feature type="compositionally biased region" description="Basic and acidic residues" evidence="1">
    <location>
        <begin position="120"/>
        <end position="139"/>
    </location>
</feature>
<proteinExistence type="predicted"/>
<evidence type="ECO:0000256" key="1">
    <source>
        <dbReference type="SAM" id="MobiDB-lite"/>
    </source>
</evidence>
<dbReference type="RefSeq" id="WP_101500024.1">
    <property type="nucleotide sequence ID" value="NZ_CP025583.1"/>
</dbReference>
<dbReference type="OrthoDB" id="7772402at2"/>